<keyword evidence="1" id="KW-0812">Transmembrane</keyword>
<keyword evidence="1" id="KW-1133">Transmembrane helix</keyword>
<sequence length="40" mass="4465">MPIPVTKIGLPNLTVIFLILANCCDYSSFFVLDFIPNSTF</sequence>
<accession>A0A0F6U647</accession>
<dbReference type="HOGENOM" id="CLU_3292401_0_0_3"/>
<dbReference type="EMBL" id="CP011304">
    <property type="protein sequence ID" value="AKE65822.1"/>
    <property type="molecule type" value="Genomic_DNA"/>
</dbReference>
<feature type="transmembrane region" description="Helical" evidence="1">
    <location>
        <begin position="12"/>
        <end position="35"/>
    </location>
</feature>
<proteinExistence type="predicted"/>
<evidence type="ECO:0000313" key="3">
    <source>
        <dbReference type="Proteomes" id="UP000034103"/>
    </source>
</evidence>
<dbReference type="Proteomes" id="UP000034103">
    <property type="component" value="Chromosome"/>
</dbReference>
<evidence type="ECO:0000256" key="1">
    <source>
        <dbReference type="SAM" id="Phobius"/>
    </source>
</evidence>
<reference evidence="2 3" key="1">
    <citation type="journal article" date="2015" name="Genome Announc.">
        <title>Complete Genome Sequence of Microcystis aeruginosa NIES-2549, a Bloom-Forming Cyanobacterium from Lake Kasumigaura, Japan.</title>
        <authorList>
            <person name="Yamaguchi H."/>
            <person name="Suzuki S."/>
            <person name="Tanabe Y."/>
            <person name="Osana Y."/>
            <person name="Shimura Y."/>
            <person name="Ishida K."/>
            <person name="Kawachi M."/>
        </authorList>
    </citation>
    <scope>NUCLEOTIDE SEQUENCE [LARGE SCALE GENOMIC DNA]</scope>
    <source>
        <strain evidence="2 3">NIES-2549</strain>
    </source>
</reference>
<keyword evidence="1" id="KW-0472">Membrane</keyword>
<name>A0A0F6U647_MICAE</name>
<protein>
    <submittedName>
        <fullName evidence="2">Uncharacterized protein</fullName>
    </submittedName>
</protein>
<dbReference type="AlphaFoldDB" id="A0A0F6U647"/>
<organism evidence="2 3">
    <name type="scientific">Microcystis aeruginosa NIES-2549</name>
    <dbReference type="NCBI Taxonomy" id="1641812"/>
    <lineage>
        <taxon>Bacteria</taxon>
        <taxon>Bacillati</taxon>
        <taxon>Cyanobacteriota</taxon>
        <taxon>Cyanophyceae</taxon>
        <taxon>Oscillatoriophycideae</taxon>
        <taxon>Chroococcales</taxon>
        <taxon>Microcystaceae</taxon>
        <taxon>Microcystis</taxon>
    </lineage>
</organism>
<gene>
    <name evidence="2" type="ORF">MYAER_3484</name>
</gene>
<evidence type="ECO:0000313" key="2">
    <source>
        <dbReference type="EMBL" id="AKE65822.1"/>
    </source>
</evidence>